<evidence type="ECO:0000259" key="1">
    <source>
        <dbReference type="PROSITE" id="PS51186"/>
    </source>
</evidence>
<proteinExistence type="predicted"/>
<organism evidence="2 3">
    <name type="scientific">Paenibacillus antarcticus</name>
    <dbReference type="NCBI Taxonomy" id="253703"/>
    <lineage>
        <taxon>Bacteria</taxon>
        <taxon>Bacillati</taxon>
        <taxon>Bacillota</taxon>
        <taxon>Bacilli</taxon>
        <taxon>Bacillales</taxon>
        <taxon>Paenibacillaceae</taxon>
        <taxon>Paenibacillus</taxon>
    </lineage>
</organism>
<dbReference type="AlphaFoldDB" id="A0A168KQT4"/>
<feature type="domain" description="N-acetyltransferase" evidence="1">
    <location>
        <begin position="119"/>
        <end position="257"/>
    </location>
</feature>
<accession>A0A168KQT4</accession>
<dbReference type="OrthoDB" id="5243104at2"/>
<dbReference type="InterPro" id="IPR000182">
    <property type="entry name" value="GNAT_dom"/>
</dbReference>
<dbReference type="PROSITE" id="PS51186">
    <property type="entry name" value="GNAT"/>
    <property type="match status" value="1"/>
</dbReference>
<evidence type="ECO:0000313" key="3">
    <source>
        <dbReference type="Proteomes" id="UP000077355"/>
    </source>
</evidence>
<protein>
    <recommendedName>
        <fullName evidence="1">N-acetyltransferase domain-containing protein</fullName>
    </recommendedName>
</protein>
<dbReference type="InterPro" id="IPR016181">
    <property type="entry name" value="Acyl_CoA_acyltransferase"/>
</dbReference>
<dbReference type="RefSeq" id="WP_068652341.1">
    <property type="nucleotide sequence ID" value="NZ_CP043611.1"/>
</dbReference>
<dbReference type="Proteomes" id="UP000077355">
    <property type="component" value="Unassembled WGS sequence"/>
</dbReference>
<dbReference type="EMBL" id="LVJI01000036">
    <property type="protein sequence ID" value="OAB42344.1"/>
    <property type="molecule type" value="Genomic_DNA"/>
</dbReference>
<name>A0A168KQT4_9BACL</name>
<dbReference type="SUPFAM" id="SSF55729">
    <property type="entry name" value="Acyl-CoA N-acyltransferases (Nat)"/>
    <property type="match status" value="1"/>
</dbReference>
<comment type="caution">
    <text evidence="2">The sequence shown here is derived from an EMBL/GenBank/DDBJ whole genome shotgun (WGS) entry which is preliminary data.</text>
</comment>
<sequence length="257" mass="28568">MSDIIEVMDELPMGIMQAVHGVSYRIEVPGVIGFRSDDIASPFVNVLGQTRASNENIDEIIDQVLKSFNGNPFSWLIGPLSTPTNLRFKLESKGLIYYNRMIGMVLDDLNVSVSINSEIDIVQVSTEEAAEYSQIFASSFGMGMSPEAIQFTFISSRNTRIYLAFSKQSDIPIGFASMTYISSEYVLLGGSAVSEAWRGNRVYKTLVKRRLNDAKLLGRTKVLIQAFEDTSAPICKKLGFHQICDFDIYLGNVSNQV</sequence>
<reference evidence="2 3" key="1">
    <citation type="submission" date="2016-03" db="EMBL/GenBank/DDBJ databases">
        <title>Draft genome sequence of Paenibacillus antarcticus CECT 5836.</title>
        <authorList>
            <person name="Shin S.-K."/>
            <person name="Yi H."/>
        </authorList>
    </citation>
    <scope>NUCLEOTIDE SEQUENCE [LARGE SCALE GENOMIC DNA]</scope>
    <source>
        <strain evidence="2 3">CECT 5836</strain>
    </source>
</reference>
<evidence type="ECO:0000313" key="2">
    <source>
        <dbReference type="EMBL" id="OAB42344.1"/>
    </source>
</evidence>
<keyword evidence="3" id="KW-1185">Reference proteome</keyword>
<dbReference type="GO" id="GO:0016747">
    <property type="term" value="F:acyltransferase activity, transferring groups other than amino-acyl groups"/>
    <property type="evidence" value="ECO:0007669"/>
    <property type="project" value="InterPro"/>
</dbReference>
<gene>
    <name evidence="2" type="ORF">PBAT_20305</name>
</gene>
<dbReference type="Gene3D" id="3.40.630.30">
    <property type="match status" value="1"/>
</dbReference>